<feature type="compositionally biased region" description="Pro residues" evidence="1">
    <location>
        <begin position="857"/>
        <end position="877"/>
    </location>
</feature>
<feature type="compositionally biased region" description="Pro residues" evidence="1">
    <location>
        <begin position="1601"/>
        <end position="1621"/>
    </location>
</feature>
<organism evidence="2 3">
    <name type="scientific">Vicugna pacos</name>
    <name type="common">Alpaca</name>
    <name type="synonym">Lama pacos</name>
    <dbReference type="NCBI Taxonomy" id="30538"/>
    <lineage>
        <taxon>Eukaryota</taxon>
        <taxon>Metazoa</taxon>
        <taxon>Chordata</taxon>
        <taxon>Craniata</taxon>
        <taxon>Vertebrata</taxon>
        <taxon>Euteleostomi</taxon>
        <taxon>Mammalia</taxon>
        <taxon>Eutheria</taxon>
        <taxon>Laurasiatheria</taxon>
        <taxon>Artiodactyla</taxon>
        <taxon>Tylopoda</taxon>
        <taxon>Camelidae</taxon>
        <taxon>Vicugna</taxon>
    </lineage>
</organism>
<evidence type="ECO:0008006" key="4">
    <source>
        <dbReference type="Google" id="ProtNLM"/>
    </source>
</evidence>
<feature type="compositionally biased region" description="Pro residues" evidence="1">
    <location>
        <begin position="1663"/>
        <end position="1683"/>
    </location>
</feature>
<feature type="compositionally biased region" description="Pro residues" evidence="1">
    <location>
        <begin position="361"/>
        <end position="381"/>
    </location>
</feature>
<feature type="compositionally biased region" description="Pro residues" evidence="1">
    <location>
        <begin position="141"/>
        <end position="161"/>
    </location>
</feature>
<evidence type="ECO:0000256" key="1">
    <source>
        <dbReference type="SAM" id="MobiDB-lite"/>
    </source>
</evidence>
<name>A0ABM5CSK1_VICPA</name>
<feature type="compositionally biased region" description="Pro residues" evidence="1">
    <location>
        <begin position="203"/>
        <end position="220"/>
    </location>
</feature>
<feature type="compositionally biased region" description="Pro residues" evidence="1">
    <location>
        <begin position="237"/>
        <end position="257"/>
    </location>
</feature>
<evidence type="ECO:0000313" key="2">
    <source>
        <dbReference type="Proteomes" id="UP001652581"/>
    </source>
</evidence>
<evidence type="ECO:0000313" key="3">
    <source>
        <dbReference type="RefSeq" id="XP_072811633.1"/>
    </source>
</evidence>
<feature type="compositionally biased region" description="Pro residues" evidence="1">
    <location>
        <begin position="299"/>
        <end position="319"/>
    </location>
</feature>
<feature type="compositionally biased region" description="Pro residues" evidence="1">
    <location>
        <begin position="423"/>
        <end position="443"/>
    </location>
</feature>
<feature type="compositionally biased region" description="Pro residues" evidence="1">
    <location>
        <begin position="1353"/>
        <end position="1373"/>
    </location>
</feature>
<feature type="compositionally biased region" description="Pro residues" evidence="1">
    <location>
        <begin position="1725"/>
        <end position="1745"/>
    </location>
</feature>
<feature type="compositionally biased region" description="Pro residues" evidence="1">
    <location>
        <begin position="17"/>
        <end position="37"/>
    </location>
</feature>
<feature type="compositionally biased region" description="Pro residues" evidence="1">
    <location>
        <begin position="485"/>
        <end position="505"/>
    </location>
</feature>
<feature type="compositionally biased region" description="Pro residues" evidence="1">
    <location>
        <begin position="919"/>
        <end position="939"/>
    </location>
</feature>
<feature type="compositionally biased region" description="Pro residues" evidence="1">
    <location>
        <begin position="1229"/>
        <end position="1249"/>
    </location>
</feature>
<keyword evidence="2" id="KW-1185">Reference proteome</keyword>
<dbReference type="Proteomes" id="UP001652581">
    <property type="component" value="Chromosome 36"/>
</dbReference>
<feature type="compositionally biased region" description="Pro residues" evidence="1">
    <location>
        <begin position="671"/>
        <end position="691"/>
    </location>
</feature>
<feature type="compositionally biased region" description="Pro residues" evidence="1">
    <location>
        <begin position="1539"/>
        <end position="1559"/>
    </location>
</feature>
<feature type="region of interest" description="Disordered" evidence="1">
    <location>
        <begin position="1828"/>
        <end position="1851"/>
    </location>
</feature>
<dbReference type="GeneID" id="140691676"/>
<accession>A0ABM5CSK1</accession>
<feature type="compositionally biased region" description="Pro residues" evidence="1">
    <location>
        <begin position="79"/>
        <end position="99"/>
    </location>
</feature>
<dbReference type="RefSeq" id="XP_072811633.1">
    <property type="nucleotide sequence ID" value="XM_072955532.1"/>
</dbReference>
<feature type="compositionally biased region" description="Pro residues" evidence="1">
    <location>
        <begin position="795"/>
        <end position="815"/>
    </location>
</feature>
<proteinExistence type="predicted"/>
<feature type="compositionally biased region" description="Pro residues" evidence="1">
    <location>
        <begin position="1291"/>
        <end position="1311"/>
    </location>
</feature>
<sequence length="1851" mass="183320">MRWVTLQRPGVCRDRPVLPPAPGPPLGPVQPRSPVPDAPLAHVGPGPAPALAGSSRPPAAAPEAQVTLQRPGVCRDRPVLPPAPGPPLGPVQPRSPVPDAPLAHVGPGPAPALAGSSRPPAAAPEAQVTLQRPGVCRDRPVLPPAPGPPLGPVQPRSPVPDAPLAHVGPGPAPALAGSSRPPAAAPEAQVTLQRPGVCRDRPVLPPAPGPPLGPVQPRSPVPDVTLQRPGVCRDRPVLPPAPGPPLGPVQPRSPVPDAPLAHVGPGPAPALAGSSRPPAAAPEAQVTLQRPGVCRDRPVLPPAPGPPLGPVQPRSPVPDAPLAHVGPGPAPALAGSSRPPAAAPEAQVTLQRPGVCRDRPVLPPAPGPPLGPVQPRSPVPDAPLAHVGPGPAPALAGSSRPPAAAPEAQVTLQRPGVCRDRPVLPPAPGPPLGPVQPRSPVPDAPLAHVGPGPAPALAGSSRPPAAAPEAQVTLQRPGVCRDRPVLPPAPGPPLGPVQPRSPVPDAPLAHVGPGPAPALAGSSRPPAAAPEAQVTLQRPGVCRDRPVLPPAPGPPLGPVQPRSPVPDAPLAHVGPGPAPALAGSSRPPAAAPEAQVTLQRPGVCRDRPVLPPAPGPPLGPVQPRSPVPDAPLAHVGPGPAPALAGSSRPPAAAPEAQVTLQRPGVCRDRPVLPPAPGPPLGPVQPRSPVPDAPLAHVGPGPAPALAGSSRPPAAAPEAQVTLQRPGVCRDRPVLPPAPGPPLGPVQPRSPVPDAPLAHVGPGPAPALAGSSRPPAAAPEAQVTLQRPGVCRDRPVLPPAPGPPLGPVQPRSPVPDAPLAHVGPGPAPALAGSSRPPAAAPEAQVTLQRPGVCRDRPVLPPAPGPPLGPVQPRSPVPDAPLAHVGPGPAPALAGSSRPPAAAPEAQVTLQRPGVCRDRPVLPPAPGPPLGPVQPRSPVPDAPLAHVGPGPAPALAGSSRPPAAAPEAQVTLQRPGVCRDRPVLPPAPGPPLGPVQPRSPVPDAPLAHVGPGPAPALAGSSRPPAAAPEAQVTLQRPGVCRDRPVLPPAPGPPLGPVQPRSPVPDAPLAHVGPGPAPALAGSSRPPAAAPEAQVTLQRPGVCRDRPVLPPAPGPPLGPVQPRSPVPDAPLAHVGPGPAPALAGSSRPPAAAPEAQVTLQRPGVCRDRPVLPPAPGPPLGPVQPRSPVPDAPLAHVGPGPAPALAGSSRPPAAAPEAQVTLQRPGVCRDRPVLPPAPGPPLGPVQPRSPVPDAPLAHVGPGPAPALAGSSRPPAAAPEAQVTLQRPGVCRDRPVLPPAPGPPLGPVQPRSPVPDAPLAHVGPGPAPALAGSSRPPAAAPEAQVTLQRPGVCRDRPVLPPAPGPPLGPVQPRSPVPDAPLAHVGPGPAPALAGSSRPPAAAPEAQVTLQRPGVCRDRPVLPPAPGPPLGPVQPRSPVPDAPLAHVGPGPAPALAGSSRPPAAAPEAQVTLQRPGVCRDRPVLPPAPGPPLGPVQPRSPVPDAPLAHVGPGPAPALAGSSRPPAAAPEAQVTLQRPGVCRDRPVLPPAPGPPLGPVQPRSPVPDAPLAHVGPGPAPALAGSSRPPAAAPEAQVTLQRPGVCRDRPVLPPAPGPPLGPVQPRSPVPDAPLAHVGPGPAPALAGSSRPPAAAPEAQVTLQRPGVCRDRPVLPPAPGPPLGPVQPRSPVPDAPLAHVGPGPAPALAGSSRPPAAAPEAQVTLQRPGVCRDRPVLPPAPGPPLGPVQPRSPVPDAPLAHPGPDASQLRPGPFLTPDSDVEAQENPITFDGAFRKHQISFMLSIVDFVCLSNDHLSSSPIGLQAAKLPRALCTQRQPLQGGGGPYMIRGQKGPGRVLQAEQ</sequence>
<feature type="compositionally biased region" description="Pro residues" evidence="1">
    <location>
        <begin position="609"/>
        <end position="629"/>
    </location>
</feature>
<protein>
    <recommendedName>
        <fullName evidence="4">Basic proline-rich protein-like</fullName>
    </recommendedName>
</protein>
<feature type="compositionally biased region" description="Pro residues" evidence="1">
    <location>
        <begin position="981"/>
        <end position="1001"/>
    </location>
</feature>
<feature type="compositionally biased region" description="Pro residues" evidence="1">
    <location>
        <begin position="547"/>
        <end position="567"/>
    </location>
</feature>
<feature type="compositionally biased region" description="Pro residues" evidence="1">
    <location>
        <begin position="733"/>
        <end position="753"/>
    </location>
</feature>
<feature type="compositionally biased region" description="Pro residues" evidence="1">
    <location>
        <begin position="1477"/>
        <end position="1497"/>
    </location>
</feature>
<feature type="compositionally biased region" description="Pro residues" evidence="1">
    <location>
        <begin position="1105"/>
        <end position="1125"/>
    </location>
</feature>
<feature type="region of interest" description="Disordered" evidence="1">
    <location>
        <begin position="1"/>
        <end position="1761"/>
    </location>
</feature>
<reference evidence="3" key="1">
    <citation type="submission" date="2025-08" db="UniProtKB">
        <authorList>
            <consortium name="RefSeq"/>
        </authorList>
    </citation>
    <scope>IDENTIFICATION</scope>
</reference>
<feature type="compositionally biased region" description="Pro residues" evidence="1">
    <location>
        <begin position="1415"/>
        <end position="1435"/>
    </location>
</feature>
<feature type="compositionally biased region" description="Pro residues" evidence="1">
    <location>
        <begin position="1043"/>
        <end position="1063"/>
    </location>
</feature>
<feature type="compositionally biased region" description="Pro residues" evidence="1">
    <location>
        <begin position="1167"/>
        <end position="1187"/>
    </location>
</feature>
<gene>
    <name evidence="3" type="primary">LOC140691676</name>
</gene>